<protein>
    <submittedName>
        <fullName evidence="2">Membrane protein</fullName>
    </submittedName>
</protein>
<gene>
    <name evidence="2" type="ORF">QO011_005938</name>
</gene>
<dbReference type="EMBL" id="JAUSVX010000014">
    <property type="protein sequence ID" value="MDQ0472905.1"/>
    <property type="molecule type" value="Genomic_DNA"/>
</dbReference>
<accession>A0ABU0JH39</accession>
<dbReference type="InterPro" id="IPR006747">
    <property type="entry name" value="DUF599"/>
</dbReference>
<dbReference type="Pfam" id="PF04654">
    <property type="entry name" value="DUF599"/>
    <property type="match status" value="1"/>
</dbReference>
<dbReference type="PANTHER" id="PTHR31881:SF6">
    <property type="entry name" value="OS09G0494600 PROTEIN"/>
    <property type="match status" value="1"/>
</dbReference>
<sequence>MLNVFKTADLVAAGWFAAVWILYGLALEHPRLARHSLNGRMDAFRRRWMQRMIEREVRILDSTVMASLQNGTAFFASTALIALGGSLSLLRSSDEAVAIFSTLPLSVETVREAWEMKVIGLSIIFAYAFFKFAWAYRVMNYVAILIAATPNSTDGSDPEAQAMAARAAAMNMAGGGHFNRGQRAFFLALGYLGWFVSPYVFMVSTTAVLAIMVRRQFASAALRALDASKD</sequence>
<name>A0ABU0JH39_9HYPH</name>
<keyword evidence="3" id="KW-1185">Reference proteome</keyword>
<feature type="transmembrane region" description="Helical" evidence="1">
    <location>
        <begin position="7"/>
        <end position="26"/>
    </location>
</feature>
<feature type="transmembrane region" description="Helical" evidence="1">
    <location>
        <begin position="191"/>
        <end position="213"/>
    </location>
</feature>
<comment type="caution">
    <text evidence="2">The sequence shown here is derived from an EMBL/GenBank/DDBJ whole genome shotgun (WGS) entry which is preliminary data.</text>
</comment>
<evidence type="ECO:0000256" key="1">
    <source>
        <dbReference type="SAM" id="Phobius"/>
    </source>
</evidence>
<keyword evidence="1" id="KW-0812">Transmembrane</keyword>
<keyword evidence="1" id="KW-0472">Membrane</keyword>
<dbReference type="Proteomes" id="UP001242480">
    <property type="component" value="Unassembled WGS sequence"/>
</dbReference>
<feature type="transmembrane region" description="Helical" evidence="1">
    <location>
        <begin position="118"/>
        <end position="136"/>
    </location>
</feature>
<dbReference type="RefSeq" id="WP_307280428.1">
    <property type="nucleotide sequence ID" value="NZ_JAUSVX010000014.1"/>
</dbReference>
<evidence type="ECO:0000313" key="3">
    <source>
        <dbReference type="Proteomes" id="UP001242480"/>
    </source>
</evidence>
<keyword evidence="1" id="KW-1133">Transmembrane helix</keyword>
<reference evidence="2 3" key="1">
    <citation type="submission" date="2023-07" db="EMBL/GenBank/DDBJ databases">
        <title>Genomic Encyclopedia of Type Strains, Phase IV (KMG-IV): sequencing the most valuable type-strain genomes for metagenomic binning, comparative biology and taxonomic classification.</title>
        <authorList>
            <person name="Goeker M."/>
        </authorList>
    </citation>
    <scope>NUCLEOTIDE SEQUENCE [LARGE SCALE GENOMIC DNA]</scope>
    <source>
        <strain evidence="2 3">DSM 19619</strain>
    </source>
</reference>
<evidence type="ECO:0000313" key="2">
    <source>
        <dbReference type="EMBL" id="MDQ0472905.1"/>
    </source>
</evidence>
<proteinExistence type="predicted"/>
<dbReference type="PANTHER" id="PTHR31881">
    <property type="match status" value="1"/>
</dbReference>
<organism evidence="2 3">
    <name type="scientific">Labrys wisconsinensis</name>
    <dbReference type="NCBI Taxonomy" id="425677"/>
    <lineage>
        <taxon>Bacteria</taxon>
        <taxon>Pseudomonadati</taxon>
        <taxon>Pseudomonadota</taxon>
        <taxon>Alphaproteobacteria</taxon>
        <taxon>Hyphomicrobiales</taxon>
        <taxon>Xanthobacteraceae</taxon>
        <taxon>Labrys</taxon>
    </lineage>
</organism>